<evidence type="ECO:0000259" key="3">
    <source>
        <dbReference type="Pfam" id="PF00501"/>
    </source>
</evidence>
<dbReference type="InterPro" id="IPR006162">
    <property type="entry name" value="Ppantetheine_attach_site"/>
</dbReference>
<dbReference type="InterPro" id="IPR018391">
    <property type="entry name" value="PQQ_b-propeller_rpt"/>
</dbReference>
<dbReference type="Pfam" id="PF13570">
    <property type="entry name" value="Beta-prop_ACSF4"/>
    <property type="match status" value="1"/>
</dbReference>
<name>A0A8K1CPN1_PYTOL</name>
<protein>
    <recommendedName>
        <fullName evidence="8">Carrier domain-containing protein</fullName>
    </recommendedName>
</protein>
<evidence type="ECO:0000259" key="4">
    <source>
        <dbReference type="Pfam" id="PF00550"/>
    </source>
</evidence>
<reference evidence="6" key="1">
    <citation type="submission" date="2019-03" db="EMBL/GenBank/DDBJ databases">
        <title>Long read genome sequence of the mycoparasitic Pythium oligandrum ATCC 38472 isolated from sugarbeet rhizosphere.</title>
        <authorList>
            <person name="Gaulin E."/>
        </authorList>
    </citation>
    <scope>NUCLEOTIDE SEQUENCE</scope>
    <source>
        <strain evidence="6">ATCC 38472_TT</strain>
    </source>
</reference>
<dbReference type="InterPro" id="IPR045851">
    <property type="entry name" value="AMP-bd_C_sf"/>
</dbReference>
<organism evidence="6 7">
    <name type="scientific">Pythium oligandrum</name>
    <name type="common">Mycoparasitic fungus</name>
    <dbReference type="NCBI Taxonomy" id="41045"/>
    <lineage>
        <taxon>Eukaryota</taxon>
        <taxon>Sar</taxon>
        <taxon>Stramenopiles</taxon>
        <taxon>Oomycota</taxon>
        <taxon>Peronosporomycetes</taxon>
        <taxon>Pythiales</taxon>
        <taxon>Pythiaceae</taxon>
        <taxon>Pythium</taxon>
    </lineage>
</organism>
<feature type="domain" description="Pyrrolo-quinoline quinone repeat" evidence="5">
    <location>
        <begin position="718"/>
        <end position="1080"/>
    </location>
</feature>
<evidence type="ECO:0000313" key="7">
    <source>
        <dbReference type="Proteomes" id="UP000794436"/>
    </source>
</evidence>
<dbReference type="AlphaFoldDB" id="A0A8K1CPN1"/>
<dbReference type="InterPro" id="IPR002372">
    <property type="entry name" value="PQQ_rpt_dom"/>
</dbReference>
<dbReference type="Gene3D" id="2.40.10.480">
    <property type="match status" value="1"/>
</dbReference>
<evidence type="ECO:0000256" key="2">
    <source>
        <dbReference type="ARBA" id="ARBA00022553"/>
    </source>
</evidence>
<dbReference type="Gene3D" id="2.130.10.10">
    <property type="entry name" value="YVTN repeat-like/Quinoprotein amine dehydrogenase"/>
    <property type="match status" value="2"/>
</dbReference>
<dbReference type="Gene3D" id="3.40.50.12780">
    <property type="entry name" value="N-terminal domain of ligase-like"/>
    <property type="match status" value="1"/>
</dbReference>
<dbReference type="InterPro" id="IPR020845">
    <property type="entry name" value="AMP-binding_CS"/>
</dbReference>
<accession>A0A8K1CPN1</accession>
<keyword evidence="1" id="KW-0596">Phosphopantetheine</keyword>
<dbReference type="InterPro" id="IPR052091">
    <property type="entry name" value="Beta-ala_Activ/Resist"/>
</dbReference>
<keyword evidence="2" id="KW-0597">Phosphoprotein</keyword>
<evidence type="ECO:0000256" key="1">
    <source>
        <dbReference type="ARBA" id="ARBA00022450"/>
    </source>
</evidence>
<dbReference type="PANTHER" id="PTHR44394:SF1">
    <property type="entry name" value="BETA-ALANINE-ACTIVATING ENZYME"/>
    <property type="match status" value="1"/>
</dbReference>
<feature type="domain" description="AMP-dependent synthetase/ligase" evidence="3">
    <location>
        <begin position="10"/>
        <end position="393"/>
    </location>
</feature>
<sequence>MHALTQAINALDDDVALVSVVAERDDVRLTASALREWMRATVKTLKRHVDSSSAVVAIALPPCSLEETATLLAVVSQDEWIYVPIDVSQPVARQKQILDAVGAHCFVTWMESALYKGLHSTDVAQLPPLYPASLCSLVTVSLRSLSPSTHWLHQAKPVSTPLYVLFTSGSTGEPKGVVGTRDGAWQRLQWMWTRFPFDKTAERVVRVTKLSFVDSVWEILGAVLRGVPLVHRAITPKTLMQGSLLDNTTAFLSCCEKWQITRLTVVPSVLKVLLKRLDDELRSLRVLLVSGEVLPLDVVTQTFRHLPDVTLLNLYGSTEVSGDITCLVIRHPIPSAQLMRWTRYGVPIGNWMDVIGEKTVMRIQEEGSKNADLSTSTTSGELWVQGSIVTAGYVVNGRLVSLEDPHWVQDSNDGSYWFQMGDLARVVDDELFLVGRSDRLVKIRGQRVQLEDVECSIARVIREEQLLEPVPSVIVVKMELQDTAIVVFLLDEDNTTSTLCPVATSVKTRLYQLLTKRFGLVYVPYDLVRVPKQLVPRLTGSQKIDSKALAALYTVWKDVTRHSTRSQPDGCERRAAFHLIQAQLGCEALDESDVAVRTWLELGGNSLHATLLSWELEQHLGILIAPSDIVGSSIANLLEMIKKAPPTAKSSSKRVPMEFTLSIPPHWKRIRQESNRGVGNQLLWWGRCNQPSSTLRSVFLSSSTASSLKATPLWDVNLSKCIDASPLVFAHVSDLSKTLRVVIGSHAGRFVCVDRDGHLVWERQLDDRIEATASISVKHERVFVGTYSGKFYALALDTGGTVWTYTASLENREGPTIKSSAVVLDTLDLVVVGTYAHKLLAFDSRSGALRWTRRVRGSVFATPAICSSAASTDVFHLVCATTTGDISCFTLTNDDTVIVNWEKTLPAPVFSSPAITTADVVVVGCADSCVYGLSLASGVVTWRMATQKPIFSSPCLYDDWLVIGSHDGAVRKIDTRDGVVAWTSSTLRTNENEIDAIFSSPCIFERRAHGDEALQHVVCVATTHGQLVFLDENTGDQLTTTFETSNKSSQLRGELFSSPVVVDGLLFIGSRANQLYCFRLY</sequence>
<proteinExistence type="predicted"/>
<dbReference type="SMART" id="SM00564">
    <property type="entry name" value="PQQ"/>
    <property type="match status" value="6"/>
</dbReference>
<evidence type="ECO:0000259" key="5">
    <source>
        <dbReference type="Pfam" id="PF13570"/>
    </source>
</evidence>
<dbReference type="SUPFAM" id="SSF50998">
    <property type="entry name" value="Quinoprotein alcohol dehydrogenase-like"/>
    <property type="match status" value="1"/>
</dbReference>
<dbReference type="InterPro" id="IPR042099">
    <property type="entry name" value="ANL_N_sf"/>
</dbReference>
<dbReference type="PROSITE" id="PS00012">
    <property type="entry name" value="PHOSPHOPANTETHEINE"/>
    <property type="match status" value="1"/>
</dbReference>
<keyword evidence="7" id="KW-1185">Reference proteome</keyword>
<feature type="domain" description="Carrier" evidence="4">
    <location>
        <begin position="595"/>
        <end position="641"/>
    </location>
</feature>
<dbReference type="Proteomes" id="UP000794436">
    <property type="component" value="Unassembled WGS sequence"/>
</dbReference>
<dbReference type="OrthoDB" id="408177at2759"/>
<dbReference type="PANTHER" id="PTHR44394">
    <property type="entry name" value="BETA-ALANINE-ACTIVATING ENZYME"/>
    <property type="match status" value="1"/>
</dbReference>
<dbReference type="InterPro" id="IPR009081">
    <property type="entry name" value="PP-bd_ACP"/>
</dbReference>
<dbReference type="Pfam" id="PF00501">
    <property type="entry name" value="AMP-binding"/>
    <property type="match status" value="1"/>
</dbReference>
<dbReference type="InterPro" id="IPR015943">
    <property type="entry name" value="WD40/YVTN_repeat-like_dom_sf"/>
</dbReference>
<comment type="caution">
    <text evidence="6">The sequence shown here is derived from an EMBL/GenBank/DDBJ whole genome shotgun (WGS) entry which is preliminary data.</text>
</comment>
<gene>
    <name evidence="6" type="ORF">Poli38472_012311</name>
</gene>
<evidence type="ECO:0008006" key="8">
    <source>
        <dbReference type="Google" id="ProtNLM"/>
    </source>
</evidence>
<dbReference type="InterPro" id="IPR011047">
    <property type="entry name" value="Quinoprotein_ADH-like_sf"/>
</dbReference>
<dbReference type="Gene3D" id="3.30.300.30">
    <property type="match status" value="1"/>
</dbReference>
<evidence type="ECO:0000313" key="6">
    <source>
        <dbReference type="EMBL" id="TMW67195.1"/>
    </source>
</evidence>
<dbReference type="InterPro" id="IPR000873">
    <property type="entry name" value="AMP-dep_synth/lig_dom"/>
</dbReference>
<dbReference type="SUPFAM" id="SSF56801">
    <property type="entry name" value="Acetyl-CoA synthetase-like"/>
    <property type="match status" value="1"/>
</dbReference>
<dbReference type="PROSITE" id="PS00455">
    <property type="entry name" value="AMP_BINDING"/>
    <property type="match status" value="1"/>
</dbReference>
<dbReference type="EMBL" id="SPLM01000005">
    <property type="protein sequence ID" value="TMW67195.1"/>
    <property type="molecule type" value="Genomic_DNA"/>
</dbReference>
<dbReference type="Pfam" id="PF00550">
    <property type="entry name" value="PP-binding"/>
    <property type="match status" value="1"/>
</dbReference>
<dbReference type="GO" id="GO:0043041">
    <property type="term" value="P:amino acid activation for nonribosomal peptide biosynthetic process"/>
    <property type="evidence" value="ECO:0007669"/>
    <property type="project" value="TreeGrafter"/>
</dbReference>